<dbReference type="eggNOG" id="KOG0821">
    <property type="taxonomic scope" value="Eukaryota"/>
</dbReference>
<evidence type="ECO:0000256" key="5">
    <source>
        <dbReference type="ARBA" id="ARBA00022884"/>
    </source>
</evidence>
<evidence type="ECO:0000256" key="2">
    <source>
        <dbReference type="ARBA" id="ARBA00022603"/>
    </source>
</evidence>
<evidence type="ECO:0000313" key="7">
    <source>
        <dbReference type="EnsemblMetazoa" id="Aqu2.1.07014_001"/>
    </source>
</evidence>
<dbReference type="InParanoid" id="A0A1X7SXW7"/>
<feature type="binding site" evidence="6">
    <location>
        <position position="1"/>
    </location>
    <ligand>
        <name>S-adenosyl-L-methionine</name>
        <dbReference type="ChEBI" id="CHEBI:59789"/>
    </ligand>
</feature>
<comment type="caution">
    <text evidence="6">Lacks conserved residue(s) required for the propagation of feature annotation.</text>
</comment>
<dbReference type="GO" id="GO:0000179">
    <property type="term" value="F:rRNA (adenine-N6,N6-)-dimethyltransferase activity"/>
    <property type="evidence" value="ECO:0007669"/>
    <property type="project" value="UniProtKB-UniRule"/>
</dbReference>
<dbReference type="SUPFAM" id="SSF53335">
    <property type="entry name" value="S-adenosyl-L-methionine-dependent methyltransferases"/>
    <property type="match status" value="1"/>
</dbReference>
<dbReference type="Gene3D" id="1.10.8.100">
    <property type="entry name" value="Ribosomal RNA adenine dimethylase-like, domain 2"/>
    <property type="match status" value="1"/>
</dbReference>
<dbReference type="PROSITE" id="PS51689">
    <property type="entry name" value="SAM_RNA_A_N6_MT"/>
    <property type="match status" value="1"/>
</dbReference>
<keyword evidence="5 6" id="KW-0694">RNA-binding</keyword>
<dbReference type="EnsemblMetazoa" id="Aqu2.1.07014_001">
    <property type="protein sequence ID" value="Aqu2.1.07014_001"/>
    <property type="gene ID" value="Aqu2.1.07014"/>
</dbReference>
<dbReference type="AlphaFoldDB" id="A0A1X7SXW7"/>
<dbReference type="PANTHER" id="PTHR11727">
    <property type="entry name" value="DIMETHYLADENOSINE TRANSFERASE"/>
    <property type="match status" value="1"/>
</dbReference>
<evidence type="ECO:0000256" key="3">
    <source>
        <dbReference type="ARBA" id="ARBA00022679"/>
    </source>
</evidence>
<sequence>MCQVLGLSALGNPENQVQAVVVKITPLLTPVINTDFDTLETVVRALFQYRRKMIRHSAKLLFPDEYSHLSTELFLRSGVDQTLRAQQLTLEDFKSLCTHYTELIKGVGGEWWREKKKKKKTVKN</sequence>
<dbReference type="GO" id="GO:0034246">
    <property type="term" value="F:mitochondrial transcription factor activity"/>
    <property type="evidence" value="ECO:0007669"/>
    <property type="project" value="TreeGrafter"/>
</dbReference>
<keyword evidence="4 6" id="KW-0949">S-adenosyl-L-methionine</keyword>
<accession>A0A1X7SXW7</accession>
<comment type="subcellular location">
    <subcellularLocation>
        <location evidence="1">Mitochondrion</location>
    </subcellularLocation>
</comment>
<dbReference type="InterPro" id="IPR029063">
    <property type="entry name" value="SAM-dependent_MTases_sf"/>
</dbReference>
<dbReference type="PANTHER" id="PTHR11727:SF17">
    <property type="entry name" value="DIMETHYLADENOSINE TRANSFERASE 1, MITOCHONDRIAL"/>
    <property type="match status" value="1"/>
</dbReference>
<dbReference type="InterPro" id="IPR001737">
    <property type="entry name" value="KsgA/Erm"/>
</dbReference>
<protein>
    <submittedName>
        <fullName evidence="7">Uncharacterized protein</fullName>
    </submittedName>
</protein>
<keyword evidence="3 6" id="KW-0808">Transferase</keyword>
<keyword evidence="2 6" id="KW-0489">Methyltransferase</keyword>
<dbReference type="GO" id="GO:0005759">
    <property type="term" value="C:mitochondrial matrix"/>
    <property type="evidence" value="ECO:0007669"/>
    <property type="project" value="TreeGrafter"/>
</dbReference>
<evidence type="ECO:0000256" key="6">
    <source>
        <dbReference type="PROSITE-ProRule" id="PRU01026"/>
    </source>
</evidence>
<organism evidence="7">
    <name type="scientific">Amphimedon queenslandica</name>
    <name type="common">Sponge</name>
    <dbReference type="NCBI Taxonomy" id="400682"/>
    <lineage>
        <taxon>Eukaryota</taxon>
        <taxon>Metazoa</taxon>
        <taxon>Porifera</taxon>
        <taxon>Demospongiae</taxon>
        <taxon>Heteroscleromorpha</taxon>
        <taxon>Haplosclerida</taxon>
        <taxon>Niphatidae</taxon>
        <taxon>Amphimedon</taxon>
    </lineage>
</organism>
<dbReference type="InterPro" id="IPR023165">
    <property type="entry name" value="rRNA_Ade_diMease-like_C"/>
</dbReference>
<evidence type="ECO:0000256" key="1">
    <source>
        <dbReference type="ARBA" id="ARBA00004173"/>
    </source>
</evidence>
<name>A0A1X7SXW7_AMPQE</name>
<proteinExistence type="inferred from homology"/>
<dbReference type="GO" id="GO:0006391">
    <property type="term" value="P:transcription initiation at mitochondrial promoter"/>
    <property type="evidence" value="ECO:0007669"/>
    <property type="project" value="TreeGrafter"/>
</dbReference>
<dbReference type="STRING" id="400682.A0A1X7SXW7"/>
<comment type="similarity">
    <text evidence="6">Belongs to the class I-like SAM-binding methyltransferase superfamily. rRNA adenine N(6)-methyltransferase family.</text>
</comment>
<reference evidence="7" key="1">
    <citation type="submission" date="2017-05" db="UniProtKB">
        <authorList>
            <consortium name="EnsemblMetazoa"/>
        </authorList>
    </citation>
    <scope>IDENTIFICATION</scope>
</reference>
<evidence type="ECO:0000256" key="4">
    <source>
        <dbReference type="ARBA" id="ARBA00022691"/>
    </source>
</evidence>
<dbReference type="GO" id="GO:0003723">
    <property type="term" value="F:RNA binding"/>
    <property type="evidence" value="ECO:0007669"/>
    <property type="project" value="UniProtKB-UniRule"/>
</dbReference>